<sequence>MSAATDYYAGLGFHPAQDVPDQYGPVPLGYRYGDPEERHLKPKEDGRRDGFPDTAGALPDG</sequence>
<dbReference type="EMBL" id="BAABGX010000001">
    <property type="protein sequence ID" value="GAA4299581.1"/>
    <property type="molecule type" value="Genomic_DNA"/>
</dbReference>
<accession>A0ABP8FB61</accession>
<evidence type="ECO:0000313" key="3">
    <source>
        <dbReference type="Proteomes" id="UP001501844"/>
    </source>
</evidence>
<feature type="compositionally biased region" description="Basic and acidic residues" evidence="1">
    <location>
        <begin position="33"/>
        <end position="51"/>
    </location>
</feature>
<reference evidence="3" key="1">
    <citation type="journal article" date="2019" name="Int. J. Syst. Evol. Microbiol.">
        <title>The Global Catalogue of Microorganisms (GCM) 10K type strain sequencing project: providing services to taxonomists for standard genome sequencing and annotation.</title>
        <authorList>
            <consortium name="The Broad Institute Genomics Platform"/>
            <consortium name="The Broad Institute Genome Sequencing Center for Infectious Disease"/>
            <person name="Wu L."/>
            <person name="Ma J."/>
        </authorList>
    </citation>
    <scope>NUCLEOTIDE SEQUENCE [LARGE SCALE GENOMIC DNA]</scope>
    <source>
        <strain evidence="3">JCM 17917</strain>
    </source>
</reference>
<keyword evidence="3" id="KW-1185">Reference proteome</keyword>
<dbReference type="Proteomes" id="UP001501844">
    <property type="component" value="Unassembled WGS sequence"/>
</dbReference>
<feature type="region of interest" description="Disordered" evidence="1">
    <location>
        <begin position="10"/>
        <end position="61"/>
    </location>
</feature>
<comment type="caution">
    <text evidence="2">The sequence shown here is derived from an EMBL/GenBank/DDBJ whole genome shotgun (WGS) entry which is preliminary data.</text>
</comment>
<name>A0ABP8FB61_9BACT</name>
<evidence type="ECO:0000313" key="2">
    <source>
        <dbReference type="EMBL" id="GAA4299581.1"/>
    </source>
</evidence>
<dbReference type="RefSeq" id="WP_345162758.1">
    <property type="nucleotide sequence ID" value="NZ_BAABGX010000001.1"/>
</dbReference>
<organism evidence="2 3">
    <name type="scientific">Nibribacter koreensis</name>
    <dbReference type="NCBI Taxonomy" id="1084519"/>
    <lineage>
        <taxon>Bacteria</taxon>
        <taxon>Pseudomonadati</taxon>
        <taxon>Bacteroidota</taxon>
        <taxon>Cytophagia</taxon>
        <taxon>Cytophagales</taxon>
        <taxon>Hymenobacteraceae</taxon>
        <taxon>Nibribacter</taxon>
    </lineage>
</organism>
<proteinExistence type="predicted"/>
<gene>
    <name evidence="2" type="ORF">GCM10023183_08970</name>
</gene>
<evidence type="ECO:0000256" key="1">
    <source>
        <dbReference type="SAM" id="MobiDB-lite"/>
    </source>
</evidence>
<protein>
    <submittedName>
        <fullName evidence="2">Uncharacterized protein</fullName>
    </submittedName>
</protein>